<evidence type="ECO:0000256" key="1">
    <source>
        <dbReference type="ARBA" id="ARBA00004613"/>
    </source>
</evidence>
<dbReference type="SUPFAM" id="SSF103647">
    <property type="entry name" value="TSP type-3 repeat"/>
    <property type="match status" value="1"/>
</dbReference>
<comment type="caution">
    <text evidence="6">The sequence shown here is derived from an EMBL/GenBank/DDBJ whole genome shotgun (WGS) entry which is preliminary data.</text>
</comment>
<evidence type="ECO:0000256" key="4">
    <source>
        <dbReference type="ARBA" id="ARBA00022837"/>
    </source>
</evidence>
<dbReference type="InterPro" id="IPR028974">
    <property type="entry name" value="TSP_type-3_rpt"/>
</dbReference>
<feature type="chain" id="PRO_5037458409" description="Calcium-binding protein" evidence="5">
    <location>
        <begin position="31"/>
        <end position="129"/>
    </location>
</feature>
<keyword evidence="2" id="KW-0964">Secreted</keyword>
<gene>
    <name evidence="6" type="ORF">GCM10007100_23880</name>
</gene>
<proteinExistence type="predicted"/>
<evidence type="ECO:0000313" key="6">
    <source>
        <dbReference type="EMBL" id="GHC56194.1"/>
    </source>
</evidence>
<reference evidence="6" key="2">
    <citation type="submission" date="2020-09" db="EMBL/GenBank/DDBJ databases">
        <authorList>
            <person name="Sun Q."/>
            <person name="Kim S."/>
        </authorList>
    </citation>
    <scope>NUCLEOTIDE SEQUENCE</scope>
    <source>
        <strain evidence="6">KCTC 12988</strain>
    </source>
</reference>
<evidence type="ECO:0000256" key="2">
    <source>
        <dbReference type="ARBA" id="ARBA00022525"/>
    </source>
</evidence>
<keyword evidence="7" id="KW-1185">Reference proteome</keyword>
<dbReference type="PANTHER" id="PTHR37467:SF1">
    <property type="entry name" value="EXPORTED CALCIUM-BINDING GLYCOPROTEIN"/>
    <property type="match status" value="1"/>
</dbReference>
<dbReference type="InterPro" id="IPR053180">
    <property type="entry name" value="Ca-binding_acidic-repeat"/>
</dbReference>
<dbReference type="GO" id="GO:0005509">
    <property type="term" value="F:calcium ion binding"/>
    <property type="evidence" value="ECO:0007669"/>
    <property type="project" value="InterPro"/>
</dbReference>
<dbReference type="AlphaFoldDB" id="A0A918TRP9"/>
<dbReference type="EMBL" id="BMXI01000009">
    <property type="protein sequence ID" value="GHC56194.1"/>
    <property type="molecule type" value="Genomic_DNA"/>
</dbReference>
<reference evidence="6" key="1">
    <citation type="journal article" date="2014" name="Int. J. Syst. Evol. Microbiol.">
        <title>Complete genome sequence of Corynebacterium casei LMG S-19264T (=DSM 44701T), isolated from a smear-ripened cheese.</title>
        <authorList>
            <consortium name="US DOE Joint Genome Institute (JGI-PGF)"/>
            <person name="Walter F."/>
            <person name="Albersmeier A."/>
            <person name="Kalinowski J."/>
            <person name="Ruckert C."/>
        </authorList>
    </citation>
    <scope>NUCLEOTIDE SEQUENCE</scope>
    <source>
        <strain evidence="6">KCTC 12988</strain>
    </source>
</reference>
<dbReference type="PANTHER" id="PTHR37467">
    <property type="entry name" value="EXPORTED CALCIUM-BINDING GLYCOPROTEIN-RELATED"/>
    <property type="match status" value="1"/>
</dbReference>
<dbReference type="Pfam" id="PF18884">
    <property type="entry name" value="TSP3_bac"/>
    <property type="match status" value="2"/>
</dbReference>
<evidence type="ECO:0000256" key="3">
    <source>
        <dbReference type="ARBA" id="ARBA00022729"/>
    </source>
</evidence>
<evidence type="ECO:0000313" key="7">
    <source>
        <dbReference type="Proteomes" id="UP000644507"/>
    </source>
</evidence>
<organism evidence="6 7">
    <name type="scientific">Roseibacillus persicicus</name>
    <dbReference type="NCBI Taxonomy" id="454148"/>
    <lineage>
        <taxon>Bacteria</taxon>
        <taxon>Pseudomonadati</taxon>
        <taxon>Verrucomicrobiota</taxon>
        <taxon>Verrucomicrobiia</taxon>
        <taxon>Verrucomicrobiales</taxon>
        <taxon>Verrucomicrobiaceae</taxon>
        <taxon>Roseibacillus</taxon>
    </lineage>
</organism>
<dbReference type="Gene3D" id="4.10.1080.10">
    <property type="entry name" value="TSP type-3 repeat"/>
    <property type="match status" value="1"/>
</dbReference>
<sequence length="129" mass="13919">MNFLKLSGSLIAPVALFATLSLLIARPVPAGHDEDHDGLHTNFELLLGTDPFNKDTDGDGLSDGEEVTNVEYYGETNLAAINYDVLSNAFEVDSDFDGIPDGEELALKRLDAVNFDLSGTEVTVLTPFE</sequence>
<evidence type="ECO:0000256" key="5">
    <source>
        <dbReference type="SAM" id="SignalP"/>
    </source>
</evidence>
<keyword evidence="3 5" id="KW-0732">Signal</keyword>
<dbReference type="Proteomes" id="UP000644507">
    <property type="component" value="Unassembled WGS sequence"/>
</dbReference>
<protein>
    <recommendedName>
        <fullName evidence="8">Calcium-binding protein</fullName>
    </recommendedName>
</protein>
<dbReference type="InterPro" id="IPR059100">
    <property type="entry name" value="TSP3_bac"/>
</dbReference>
<accession>A0A918TRP9</accession>
<comment type="subcellular location">
    <subcellularLocation>
        <location evidence="1">Secreted</location>
    </subcellularLocation>
</comment>
<keyword evidence="4" id="KW-0106">Calcium</keyword>
<feature type="signal peptide" evidence="5">
    <location>
        <begin position="1"/>
        <end position="30"/>
    </location>
</feature>
<name>A0A918TRP9_9BACT</name>
<evidence type="ECO:0008006" key="8">
    <source>
        <dbReference type="Google" id="ProtNLM"/>
    </source>
</evidence>